<accession>A0A081BUB6</accession>
<evidence type="ECO:0000313" key="2">
    <source>
        <dbReference type="EMBL" id="GAK55921.1"/>
    </source>
</evidence>
<evidence type="ECO:0000313" key="3">
    <source>
        <dbReference type="Proteomes" id="UP000030661"/>
    </source>
</evidence>
<keyword evidence="1" id="KW-0732">Signal</keyword>
<dbReference type="HOGENOM" id="CLU_037618_0_0_0"/>
<feature type="signal peptide" evidence="1">
    <location>
        <begin position="1"/>
        <end position="25"/>
    </location>
</feature>
<sequence>MNTRIWKCITLITILAVMTLTAVPAAPQSATPTPRPTVEMKLETITSQALTGNLFGDPAERTVYILLPPGYAASDRRYPVVYVMPWGRGEPSENAQGFKWTMETLLRDGEIEEMIIVVPDGTNKFGMGLLMSSSTLGDYETYATQEVVAYVDTHYRTLATRDSRGLAGCSNGGTTSMRLGFKYPTVFSVVAATGGAWDYSPELWPSDVEPLHQLKELPRNLSDLHIGETGMIRWYLLMAAAAAPNPDNPPFYCEMPFRTVDGRAEFVPEVLARIFEFEIDAAHEARRYVQQPVRLRGILLRYGAYDHEIPILSVHSFVQVLTELGIEHEYVEEKSGHCDSGWEEPLLKYMSDKLVFEGK</sequence>
<name>A0A081BUB6_VECG1</name>
<dbReference type="eggNOG" id="COG0627">
    <property type="taxonomic scope" value="Bacteria"/>
</dbReference>
<dbReference type="Pfam" id="PF00756">
    <property type="entry name" value="Esterase"/>
    <property type="match status" value="1"/>
</dbReference>
<dbReference type="EMBL" id="DF820464">
    <property type="protein sequence ID" value="GAK55921.1"/>
    <property type="molecule type" value="Genomic_DNA"/>
</dbReference>
<dbReference type="STRING" id="1499967.U27_02882"/>
<dbReference type="InterPro" id="IPR000801">
    <property type="entry name" value="Esterase-like"/>
</dbReference>
<dbReference type="GO" id="GO:0016747">
    <property type="term" value="F:acyltransferase activity, transferring groups other than amino-acyl groups"/>
    <property type="evidence" value="ECO:0007669"/>
    <property type="project" value="TreeGrafter"/>
</dbReference>
<feature type="chain" id="PRO_5001755326" evidence="1">
    <location>
        <begin position="26"/>
        <end position="359"/>
    </location>
</feature>
<evidence type="ECO:0000256" key="1">
    <source>
        <dbReference type="SAM" id="SignalP"/>
    </source>
</evidence>
<dbReference type="Proteomes" id="UP000030661">
    <property type="component" value="Unassembled WGS sequence"/>
</dbReference>
<protein>
    <submittedName>
        <fullName evidence="2">Esterase</fullName>
    </submittedName>
</protein>
<proteinExistence type="predicted"/>
<dbReference type="InterPro" id="IPR050583">
    <property type="entry name" value="Mycobacterial_A85_antigen"/>
</dbReference>
<dbReference type="SUPFAM" id="SSF53474">
    <property type="entry name" value="alpha/beta-Hydrolases"/>
    <property type="match status" value="1"/>
</dbReference>
<dbReference type="PANTHER" id="PTHR48098:SF1">
    <property type="entry name" value="DIACYLGLYCEROL ACYLTRANSFERASE_MYCOLYLTRANSFERASE AG85A"/>
    <property type="match status" value="1"/>
</dbReference>
<dbReference type="AlphaFoldDB" id="A0A081BUB6"/>
<reference evidence="2" key="1">
    <citation type="journal article" date="2015" name="PeerJ">
        <title>First genomic representation of candidate bacterial phylum KSB3 points to enhanced environmental sensing as a trigger of wastewater bulking.</title>
        <authorList>
            <person name="Sekiguchi Y."/>
            <person name="Ohashi A."/>
            <person name="Parks D.H."/>
            <person name="Yamauchi T."/>
            <person name="Tyson G.W."/>
            <person name="Hugenholtz P."/>
        </authorList>
    </citation>
    <scope>NUCLEOTIDE SEQUENCE [LARGE SCALE GENOMIC DNA]</scope>
</reference>
<dbReference type="PANTHER" id="PTHR48098">
    <property type="entry name" value="ENTEROCHELIN ESTERASE-RELATED"/>
    <property type="match status" value="1"/>
</dbReference>
<dbReference type="Gene3D" id="3.40.50.1820">
    <property type="entry name" value="alpha/beta hydrolase"/>
    <property type="match status" value="1"/>
</dbReference>
<organism evidence="2">
    <name type="scientific">Vecturithrix granuli</name>
    <dbReference type="NCBI Taxonomy" id="1499967"/>
    <lineage>
        <taxon>Bacteria</taxon>
        <taxon>Candidatus Moduliflexota</taxon>
        <taxon>Candidatus Vecturitrichia</taxon>
        <taxon>Candidatus Vecturitrichales</taxon>
        <taxon>Candidatus Vecturitrichaceae</taxon>
        <taxon>Candidatus Vecturithrix</taxon>
    </lineage>
</organism>
<keyword evidence="3" id="KW-1185">Reference proteome</keyword>
<dbReference type="InterPro" id="IPR029058">
    <property type="entry name" value="AB_hydrolase_fold"/>
</dbReference>
<gene>
    <name evidence="2" type="ORF">U27_02882</name>
</gene>